<dbReference type="InterPro" id="IPR050281">
    <property type="entry name" value="Flavin_monoamine_oxidase"/>
</dbReference>
<dbReference type="GO" id="GO:0046592">
    <property type="term" value="F:polyamine oxidase activity"/>
    <property type="evidence" value="ECO:0000318"/>
    <property type="project" value="GO_Central"/>
</dbReference>
<accession>B3RKH4</accession>
<dbReference type="RefSeq" id="XP_002107802.1">
    <property type="nucleotide sequence ID" value="XM_002107766.1"/>
</dbReference>
<dbReference type="STRING" id="10228.B3RKH4"/>
<dbReference type="PANTHER" id="PTHR10742">
    <property type="entry name" value="FLAVIN MONOAMINE OXIDASE"/>
    <property type="match status" value="1"/>
</dbReference>
<feature type="domain" description="Amine oxidase" evidence="11">
    <location>
        <begin position="45"/>
        <end position="507"/>
    </location>
</feature>
<dbReference type="OrthoDB" id="2019015at2759"/>
<dbReference type="InParanoid" id="B3RKH4"/>
<evidence type="ECO:0000256" key="9">
    <source>
        <dbReference type="RuleBase" id="RU362067"/>
    </source>
</evidence>
<reference evidence="12 13" key="1">
    <citation type="journal article" date="2008" name="Nature">
        <title>The Trichoplax genome and the nature of placozoans.</title>
        <authorList>
            <person name="Srivastava M."/>
            <person name="Begovic E."/>
            <person name="Chapman J."/>
            <person name="Putnam N.H."/>
            <person name="Hellsten U."/>
            <person name="Kawashima T."/>
            <person name="Kuo A."/>
            <person name="Mitros T."/>
            <person name="Salamov A."/>
            <person name="Carpenter M.L."/>
            <person name="Signorovitch A.Y."/>
            <person name="Moreno M.A."/>
            <person name="Kamm K."/>
            <person name="Grimwood J."/>
            <person name="Schmutz J."/>
            <person name="Shapiro H."/>
            <person name="Grigoriev I.V."/>
            <person name="Buss L.W."/>
            <person name="Schierwater B."/>
            <person name="Dellaporta S.L."/>
            <person name="Rokhsar D.S."/>
        </authorList>
    </citation>
    <scope>NUCLEOTIDE SEQUENCE [LARGE SCALE GENOMIC DNA]</scope>
    <source>
        <strain evidence="12 13">Grell-BS-1999</strain>
    </source>
</reference>
<dbReference type="Pfam" id="PF01593">
    <property type="entry name" value="Amino_oxidase"/>
    <property type="match status" value="1"/>
</dbReference>
<evidence type="ECO:0000256" key="6">
    <source>
        <dbReference type="ARBA" id="ARBA00022827"/>
    </source>
</evidence>
<dbReference type="PRINTS" id="PR00757">
    <property type="entry name" value="AMINEOXDASEF"/>
</dbReference>
<evidence type="ECO:0000256" key="2">
    <source>
        <dbReference type="ARBA" id="ARBA00004496"/>
    </source>
</evidence>
<evidence type="ECO:0000256" key="3">
    <source>
        <dbReference type="ARBA" id="ARBA00005995"/>
    </source>
</evidence>
<dbReference type="FunCoup" id="B3RKH4">
    <property type="interactions" value="808"/>
</dbReference>
<comment type="cofactor">
    <cofactor evidence="1 9">
        <name>FAD</name>
        <dbReference type="ChEBI" id="CHEBI:57692"/>
    </cofactor>
</comment>
<evidence type="ECO:0000313" key="12">
    <source>
        <dbReference type="EMBL" id="EDV28600.1"/>
    </source>
</evidence>
<evidence type="ECO:0000259" key="11">
    <source>
        <dbReference type="Pfam" id="PF01593"/>
    </source>
</evidence>
<dbReference type="PhylomeDB" id="B3RKH4"/>
<dbReference type="GO" id="GO:0005737">
    <property type="term" value="C:cytoplasm"/>
    <property type="evidence" value="ECO:0000318"/>
    <property type="project" value="GO_Central"/>
</dbReference>
<dbReference type="EC" id="1.4.3.-" evidence="9"/>
<dbReference type="SUPFAM" id="SSF51905">
    <property type="entry name" value="FAD/NAD(P)-binding domain"/>
    <property type="match status" value="1"/>
</dbReference>
<evidence type="ECO:0000313" key="13">
    <source>
        <dbReference type="Proteomes" id="UP000009022"/>
    </source>
</evidence>
<gene>
    <name evidence="12" type="ORF">TRIADDRAFT_18170</name>
</gene>
<dbReference type="InterPro" id="IPR002937">
    <property type="entry name" value="Amino_oxidase"/>
</dbReference>
<feature type="region of interest" description="Disordered" evidence="10">
    <location>
        <begin position="1"/>
        <end position="32"/>
    </location>
</feature>
<dbReference type="InterPro" id="IPR001613">
    <property type="entry name" value="Flavin_amine_oxidase"/>
</dbReference>
<comment type="similarity">
    <text evidence="3 9">Belongs to the flavin monoamine oxidase family.</text>
</comment>
<dbReference type="Gene3D" id="3.50.50.60">
    <property type="entry name" value="FAD/NAD(P)-binding domain"/>
    <property type="match status" value="1"/>
</dbReference>
<dbReference type="eggNOG" id="KOG0685">
    <property type="taxonomic scope" value="Eukaryota"/>
</dbReference>
<dbReference type="Proteomes" id="UP000009022">
    <property type="component" value="Unassembled WGS sequence"/>
</dbReference>
<dbReference type="InterPro" id="IPR036188">
    <property type="entry name" value="FAD/NAD-bd_sf"/>
</dbReference>
<evidence type="ECO:0000256" key="5">
    <source>
        <dbReference type="ARBA" id="ARBA00022630"/>
    </source>
</evidence>
<dbReference type="EMBL" id="DS985241">
    <property type="protein sequence ID" value="EDV28600.1"/>
    <property type="molecule type" value="Genomic_DNA"/>
</dbReference>
<name>B3RKH4_TRIAD</name>
<dbReference type="GO" id="GO:0008131">
    <property type="term" value="F:primary methylamine oxidase activity"/>
    <property type="evidence" value="ECO:0007669"/>
    <property type="project" value="UniProtKB-ARBA"/>
</dbReference>
<evidence type="ECO:0000256" key="4">
    <source>
        <dbReference type="ARBA" id="ARBA00022490"/>
    </source>
</evidence>
<keyword evidence="6 9" id="KW-0274">FAD</keyword>
<protein>
    <recommendedName>
        <fullName evidence="9">Amine oxidase</fullName>
        <ecNumber evidence="9">1.4.3.-</ecNumber>
    </recommendedName>
</protein>
<keyword evidence="4" id="KW-0963">Cytoplasm</keyword>
<dbReference type="GeneID" id="6749820"/>
<dbReference type="OMA" id="ATHECHY"/>
<dbReference type="PANTHER" id="PTHR10742:SF405">
    <property type="entry name" value="PEROXISOMAL N(1)-ACETYL-SPERMINE_SPERMIDINE OXIDASE"/>
    <property type="match status" value="1"/>
</dbReference>
<evidence type="ECO:0000256" key="8">
    <source>
        <dbReference type="PIRSR" id="PIRSR601613-1"/>
    </source>
</evidence>
<comment type="subcellular location">
    <subcellularLocation>
        <location evidence="2">Cytoplasm</location>
    </subcellularLocation>
</comment>
<dbReference type="SUPFAM" id="SSF54373">
    <property type="entry name" value="FAD-linked reductases, C-terminal domain"/>
    <property type="match status" value="1"/>
</dbReference>
<dbReference type="AlphaFoldDB" id="B3RKH4"/>
<sequence length="514" mass="58030">MNQLQKTFRNKLRKSQSSKSDADKASHQTDSSTPSIDVVIIGAGIAGLAAAELLCADGHFKVTILEGSNRIGGRIYTTDLDDKSKLEIGAQFIHGHKKNPIYKLAKKYGIKVYNEADCYNEKSLHLTERGDVVRTSKAIKAMDFYEDILNQSTNRQYLNELPSNSNNVGSYIKWKLKEKLSTIPNKDEQSLLASIYSCREAIECVISACDSLQDLHLQDFGDYIELSGEDKEFKNGFSEIPHKIAQNIPTDVLHLNNRVQKIRRNSTDTGQDNKNGRVTIECTNAKTYKADFVICTVSLGVLKKEAADLFDSSLSEKKLKVIDRMGFGLTDKLYLRYSKPFWKHRDFSYFFYWDDEDYKDSRGKGIQLAEGEEWLRSIVNIETVRLNSDTLVIWISGECARVMEKLSKKDISNSITRVLQKFTGISNLPEPYDVIQTKWFSDPLFCGSYSYISTSSCSDDVDTLAEPEVDEDGCPLILFAGEATHRNFYSTTHGAYLTGQREATRIINLINSNA</sequence>
<keyword evidence="13" id="KW-1185">Reference proteome</keyword>
<evidence type="ECO:0000256" key="10">
    <source>
        <dbReference type="SAM" id="MobiDB-lite"/>
    </source>
</evidence>
<dbReference type="KEGG" id="tad:TRIADDRAFT_18170"/>
<keyword evidence="7 9" id="KW-0560">Oxidoreductase</keyword>
<evidence type="ECO:0000256" key="1">
    <source>
        <dbReference type="ARBA" id="ARBA00001974"/>
    </source>
</evidence>
<dbReference type="HOGENOM" id="CLU_004498_2_3_1"/>
<organism evidence="12 13">
    <name type="scientific">Trichoplax adhaerens</name>
    <name type="common">Trichoplax reptans</name>
    <dbReference type="NCBI Taxonomy" id="10228"/>
    <lineage>
        <taxon>Eukaryota</taxon>
        <taxon>Metazoa</taxon>
        <taxon>Placozoa</taxon>
        <taxon>Uniplacotomia</taxon>
        <taxon>Trichoplacea</taxon>
        <taxon>Trichoplacidae</taxon>
        <taxon>Trichoplax</taxon>
    </lineage>
</organism>
<evidence type="ECO:0000256" key="7">
    <source>
        <dbReference type="ARBA" id="ARBA00023002"/>
    </source>
</evidence>
<dbReference type="CTD" id="6749820"/>
<feature type="binding site" evidence="8">
    <location>
        <position position="259"/>
    </location>
    <ligand>
        <name>FAD</name>
        <dbReference type="ChEBI" id="CHEBI:57692"/>
    </ligand>
</feature>
<keyword evidence="5 9" id="KW-0285">Flavoprotein</keyword>
<dbReference type="Gene3D" id="3.90.660.10">
    <property type="match status" value="1"/>
</dbReference>
<proteinExistence type="inferred from homology"/>